<dbReference type="AlphaFoldDB" id="A0A9Y2IF53"/>
<evidence type="ECO:0000313" key="3">
    <source>
        <dbReference type="EMBL" id="WIX79235.1"/>
    </source>
</evidence>
<feature type="chain" id="PRO_5040979719" evidence="2">
    <location>
        <begin position="37"/>
        <end position="147"/>
    </location>
</feature>
<accession>A0A9Y2IF53</accession>
<protein>
    <submittedName>
        <fullName evidence="3">Uncharacterized protein</fullName>
    </submittedName>
</protein>
<dbReference type="RefSeq" id="WP_285969924.1">
    <property type="nucleotide sequence ID" value="NZ_CP127294.1"/>
</dbReference>
<gene>
    <name evidence="3" type="ORF">QRX50_49325</name>
</gene>
<organism evidence="3 4">
    <name type="scientific">Amycolatopsis carbonis</name>
    <dbReference type="NCBI Taxonomy" id="715471"/>
    <lineage>
        <taxon>Bacteria</taxon>
        <taxon>Bacillati</taxon>
        <taxon>Actinomycetota</taxon>
        <taxon>Actinomycetes</taxon>
        <taxon>Pseudonocardiales</taxon>
        <taxon>Pseudonocardiaceae</taxon>
        <taxon>Amycolatopsis</taxon>
    </lineage>
</organism>
<dbReference type="KEGG" id="acab:QRX50_49325"/>
<reference evidence="3 4" key="1">
    <citation type="submission" date="2023-06" db="EMBL/GenBank/DDBJ databases">
        <authorList>
            <person name="Oyuntsetseg B."/>
            <person name="Kim S.B."/>
        </authorList>
    </citation>
    <scope>NUCLEOTIDE SEQUENCE [LARGE SCALE GENOMIC DNA]</scope>
    <source>
        <strain evidence="3 4">2-15</strain>
    </source>
</reference>
<keyword evidence="4" id="KW-1185">Reference proteome</keyword>
<evidence type="ECO:0000313" key="4">
    <source>
        <dbReference type="Proteomes" id="UP001236014"/>
    </source>
</evidence>
<feature type="transmembrane region" description="Helical" evidence="1">
    <location>
        <begin position="83"/>
        <end position="107"/>
    </location>
</feature>
<keyword evidence="1" id="KW-0472">Membrane</keyword>
<keyword evidence="1" id="KW-1133">Transmembrane helix</keyword>
<evidence type="ECO:0000256" key="1">
    <source>
        <dbReference type="SAM" id="Phobius"/>
    </source>
</evidence>
<evidence type="ECO:0000256" key="2">
    <source>
        <dbReference type="SAM" id="SignalP"/>
    </source>
</evidence>
<keyword evidence="2" id="KW-0732">Signal</keyword>
<name>A0A9Y2IF53_9PSEU</name>
<dbReference type="Proteomes" id="UP001236014">
    <property type="component" value="Chromosome"/>
</dbReference>
<proteinExistence type="predicted"/>
<keyword evidence="1" id="KW-0812">Transmembrane</keyword>
<dbReference type="EMBL" id="CP127294">
    <property type="protein sequence ID" value="WIX79235.1"/>
    <property type="molecule type" value="Genomic_DNA"/>
</dbReference>
<sequence length="147" mass="14583">MMWTLGGRSRVRAVAAVVCLAVLVCVLMSHSPAATSATESPAHAMPTMAVPSSADAVVDPVLADAAVALPGAMTDCGGMGGSGAAHGCLAAVSALVPVALAVVLATVAGRWIRWASPVSGPTGYVVAARGAPPWTVLTRSQLSVIRV</sequence>
<feature type="signal peptide" evidence="2">
    <location>
        <begin position="1"/>
        <end position="36"/>
    </location>
</feature>